<dbReference type="PANTHER" id="PTHR12272:SF11">
    <property type="entry name" value="PAN2-PAN3 DEADENYLATION COMPLEX SUBUNIT PAN3"/>
    <property type="match status" value="1"/>
</dbReference>
<dbReference type="GO" id="GO:0000289">
    <property type="term" value="P:nuclear-transcribed mRNA poly(A) tail shortening"/>
    <property type="evidence" value="ECO:0007669"/>
    <property type="project" value="InterPro"/>
</dbReference>
<dbReference type="Proteomes" id="UP000515125">
    <property type="component" value="Unplaced"/>
</dbReference>
<evidence type="ECO:0000256" key="4">
    <source>
        <dbReference type="SAM" id="MobiDB-lite"/>
    </source>
</evidence>
<dbReference type="GO" id="GO:0000932">
    <property type="term" value="C:P-body"/>
    <property type="evidence" value="ECO:0007669"/>
    <property type="project" value="TreeGrafter"/>
</dbReference>
<evidence type="ECO:0000313" key="6">
    <source>
        <dbReference type="Proteomes" id="UP000515125"/>
    </source>
</evidence>
<dbReference type="GO" id="GO:0005524">
    <property type="term" value="F:ATP binding"/>
    <property type="evidence" value="ECO:0007669"/>
    <property type="project" value="UniProtKB-KW"/>
</dbReference>
<dbReference type="Pfam" id="PF18101">
    <property type="entry name" value="Pan3_CK"/>
    <property type="match status" value="1"/>
</dbReference>
<keyword evidence="3" id="KW-0067">ATP-binding</keyword>
<feature type="region of interest" description="Disordered" evidence="4">
    <location>
        <begin position="71"/>
        <end position="90"/>
    </location>
</feature>
<dbReference type="GeneID" id="113147127"/>
<organism evidence="6 7">
    <name type="scientific">Cyclospora cayetanensis</name>
    <dbReference type="NCBI Taxonomy" id="88456"/>
    <lineage>
        <taxon>Eukaryota</taxon>
        <taxon>Sar</taxon>
        <taxon>Alveolata</taxon>
        <taxon>Apicomplexa</taxon>
        <taxon>Conoidasida</taxon>
        <taxon>Coccidia</taxon>
        <taxon>Eucoccidiorida</taxon>
        <taxon>Eimeriorina</taxon>
        <taxon>Eimeriidae</taxon>
        <taxon>Cyclospora</taxon>
    </lineage>
</organism>
<comment type="subcellular location">
    <subcellularLocation>
        <location evidence="1">Cytoplasm</location>
    </subcellularLocation>
</comment>
<name>A0A6P6RYZ6_9EIME</name>
<dbReference type="RefSeq" id="XP_026192340.1">
    <property type="nucleotide sequence ID" value="XM_026336555.1"/>
</dbReference>
<dbReference type="GO" id="GO:0031251">
    <property type="term" value="C:PAN complex"/>
    <property type="evidence" value="ECO:0007669"/>
    <property type="project" value="InterPro"/>
</dbReference>
<keyword evidence="2" id="KW-0547">Nucleotide-binding</keyword>
<evidence type="ECO:0000259" key="5">
    <source>
        <dbReference type="Pfam" id="PF18101"/>
    </source>
</evidence>
<reference evidence="7" key="1">
    <citation type="submission" date="2025-08" db="UniProtKB">
        <authorList>
            <consortium name="RefSeq"/>
        </authorList>
    </citation>
    <scope>IDENTIFICATION</scope>
</reference>
<evidence type="ECO:0000256" key="2">
    <source>
        <dbReference type="ARBA" id="ARBA00022741"/>
    </source>
</evidence>
<evidence type="ECO:0000313" key="7">
    <source>
        <dbReference type="RefSeq" id="XP_026192340.1"/>
    </source>
</evidence>
<sequence length="468" mass="50465">MLAKSCARSGVCRLAYGALYPSKVLVTHRLRVRLGACGIRDATLHGQQQQQQPQQLRAAAAAAAAAATGRLSRNTTAAAPAPSSEGETLEERQQKDLLLLGKLLLALTFGNSVSDAKFGVPCGLFDLPCPHDPAHVCSQDCDVPSGLRMLMSDRSYSSEFKSFCCSLLSGASRRSLSYSASSLLEAYAAQALPLLEEEVSVGDRYESLLFAEMSRSRAFLLLCKLCFVVERGQLGAESNWSEVGDRYIARLFRDYLFFQQGAEGEPILDIAHVWDSVFKCDLGTAETAVLMSRDGASVLLLPFRDIKTSIDKSFRELVAAAAHGPTVAAATAVAAVSTPPAAASSPSHGPTTADAGAVAAAAVATRPPTMQAYSPLHHTPMGSMYPLQQQQQHSPPMYCLDTLGLYGPPMQPVQHSLQQHTHFPQEQQHSSFGPLNWQQQVLQMQPQKQQRTVPGVPLNAARVAQEYK</sequence>
<evidence type="ECO:0000256" key="1">
    <source>
        <dbReference type="ARBA" id="ARBA00004496"/>
    </source>
</evidence>
<gene>
    <name evidence="7" type="primary">LOC113147127</name>
</gene>
<dbReference type="Gene3D" id="1.20.5.5160">
    <property type="match status" value="1"/>
</dbReference>
<dbReference type="OrthoDB" id="441869at2759"/>
<protein>
    <submittedName>
        <fullName evidence="7">PAN2-PAN3 deadenylation complex subunit PAN3-like</fullName>
    </submittedName>
</protein>
<dbReference type="Gene3D" id="1.10.287.3700">
    <property type="match status" value="1"/>
</dbReference>
<dbReference type="InterPro" id="IPR030844">
    <property type="entry name" value="PAN3"/>
</dbReference>
<keyword evidence="6" id="KW-1185">Reference proteome</keyword>
<feature type="domain" description="Pan3 C-terminal knob" evidence="5">
    <location>
        <begin position="183"/>
        <end position="317"/>
    </location>
</feature>
<proteinExistence type="predicted"/>
<dbReference type="Gene3D" id="1.10.510.10">
    <property type="entry name" value="Transferase(Phosphotransferase) domain 1"/>
    <property type="match status" value="1"/>
</dbReference>
<evidence type="ECO:0000256" key="3">
    <source>
        <dbReference type="ARBA" id="ARBA00022840"/>
    </source>
</evidence>
<dbReference type="AlphaFoldDB" id="A0A6P6RYZ6"/>
<accession>A0A6P6RYZ6</accession>
<dbReference type="PANTHER" id="PTHR12272">
    <property type="entry name" value="DEADENYLATION COMPLEX SUBUNIT PAN3"/>
    <property type="match status" value="1"/>
</dbReference>
<dbReference type="GO" id="GO:0008143">
    <property type="term" value="F:poly(A) binding"/>
    <property type="evidence" value="ECO:0007669"/>
    <property type="project" value="TreeGrafter"/>
</dbReference>
<dbReference type="InterPro" id="IPR041332">
    <property type="entry name" value="Pan3_CK"/>
</dbReference>